<evidence type="ECO:0000313" key="2">
    <source>
        <dbReference type="EMBL" id="EGX96031.1"/>
    </source>
</evidence>
<keyword evidence="3" id="KW-1185">Reference proteome</keyword>
<sequence>MGFASAAYNTTSDRPFADRRKWDSKRAQAFSRARGGGLQAVEWPRVAMLSRSSNPLRYVPVNNNTTQQFCSVLFWCAAGASRVVSISLLW</sequence>
<reference evidence="2 3" key="1">
    <citation type="journal article" date="2011" name="Genome Biol.">
        <title>Genome sequence of the insect pathogenic fungus Cordyceps militaris, a valued traditional Chinese medicine.</title>
        <authorList>
            <person name="Zheng P."/>
            <person name="Xia Y."/>
            <person name="Xiao G."/>
            <person name="Xiong C."/>
            <person name="Hu X."/>
            <person name="Zhang S."/>
            <person name="Zheng H."/>
            <person name="Huang Y."/>
            <person name="Zhou Y."/>
            <person name="Wang S."/>
            <person name="Zhao G.P."/>
            <person name="Liu X."/>
            <person name="St Leger R.J."/>
            <person name="Wang C."/>
        </authorList>
    </citation>
    <scope>NUCLEOTIDE SEQUENCE [LARGE SCALE GENOMIC DNA]</scope>
    <source>
        <strain evidence="2 3">CM01</strain>
    </source>
</reference>
<dbReference type="VEuPathDB" id="FungiDB:CCM_00686"/>
<feature type="region of interest" description="Disordered" evidence="1">
    <location>
        <begin position="1"/>
        <end position="20"/>
    </location>
</feature>
<name>G3J5H0_CORMM</name>
<organism evidence="2 3">
    <name type="scientific">Cordyceps militaris (strain CM01)</name>
    <name type="common">Caterpillar fungus</name>
    <dbReference type="NCBI Taxonomy" id="983644"/>
    <lineage>
        <taxon>Eukaryota</taxon>
        <taxon>Fungi</taxon>
        <taxon>Dikarya</taxon>
        <taxon>Ascomycota</taxon>
        <taxon>Pezizomycotina</taxon>
        <taxon>Sordariomycetes</taxon>
        <taxon>Hypocreomycetidae</taxon>
        <taxon>Hypocreales</taxon>
        <taxon>Cordycipitaceae</taxon>
        <taxon>Cordyceps</taxon>
    </lineage>
</organism>
<gene>
    <name evidence="2" type="ORF">CCM_00686</name>
</gene>
<proteinExistence type="predicted"/>
<dbReference type="GeneID" id="18162720"/>
<accession>G3J5H0</accession>
<dbReference type="HOGENOM" id="CLU_2440773_0_0_1"/>
<dbReference type="Proteomes" id="UP000001610">
    <property type="component" value="Unassembled WGS sequence"/>
</dbReference>
<dbReference type="AlphaFoldDB" id="G3J5H0"/>
<dbReference type="EMBL" id="JH126399">
    <property type="protein sequence ID" value="EGX96031.1"/>
    <property type="molecule type" value="Genomic_DNA"/>
</dbReference>
<evidence type="ECO:0000256" key="1">
    <source>
        <dbReference type="SAM" id="MobiDB-lite"/>
    </source>
</evidence>
<protein>
    <submittedName>
        <fullName evidence="2">Uncharacterized protein</fullName>
    </submittedName>
</protein>
<dbReference type="RefSeq" id="XP_006665908.1">
    <property type="nucleotide sequence ID" value="XM_006665845.1"/>
</dbReference>
<evidence type="ECO:0000313" key="3">
    <source>
        <dbReference type="Proteomes" id="UP000001610"/>
    </source>
</evidence>
<dbReference type="KEGG" id="cmt:CCM_00686"/>
<dbReference type="InParanoid" id="G3J5H0"/>